<evidence type="ECO:0000313" key="16">
    <source>
        <dbReference type="Proteomes" id="UP001209540"/>
    </source>
</evidence>
<comment type="similarity">
    <text evidence="2 12">Belongs to the zinc-containing alcohol dehydrogenase family. Class-III subfamily.</text>
</comment>
<dbReference type="GO" id="GO:0004022">
    <property type="term" value="F:alcohol dehydrogenase (NAD+) activity"/>
    <property type="evidence" value="ECO:0007669"/>
    <property type="project" value="UniProtKB-EC"/>
</dbReference>
<dbReference type="InterPro" id="IPR011032">
    <property type="entry name" value="GroES-like_sf"/>
</dbReference>
<evidence type="ECO:0000256" key="11">
    <source>
        <dbReference type="ARBA" id="ARBA00049243"/>
    </source>
</evidence>
<dbReference type="GO" id="GO:0046294">
    <property type="term" value="P:formaldehyde catabolic process"/>
    <property type="evidence" value="ECO:0007669"/>
    <property type="project" value="InterPro"/>
</dbReference>
<comment type="catalytic activity">
    <reaction evidence="10">
        <text>a secondary alcohol + NAD(+) = a ketone + NADH + H(+)</text>
        <dbReference type="Rhea" id="RHEA:10740"/>
        <dbReference type="ChEBI" id="CHEBI:15378"/>
        <dbReference type="ChEBI" id="CHEBI:17087"/>
        <dbReference type="ChEBI" id="CHEBI:35681"/>
        <dbReference type="ChEBI" id="CHEBI:57540"/>
        <dbReference type="ChEBI" id="CHEBI:57945"/>
        <dbReference type="EC" id="1.1.1.1"/>
    </reaction>
</comment>
<evidence type="ECO:0000256" key="8">
    <source>
        <dbReference type="ARBA" id="ARBA00047901"/>
    </source>
</evidence>
<dbReference type="InterPro" id="IPR013149">
    <property type="entry name" value="ADH-like_C"/>
</dbReference>
<proteinExistence type="inferred from homology"/>
<comment type="catalytic activity">
    <reaction evidence="9 12">
        <text>S-(hydroxymethyl)glutathione + NAD(+) = S-formylglutathione + NADH + H(+)</text>
        <dbReference type="Rhea" id="RHEA:19985"/>
        <dbReference type="ChEBI" id="CHEBI:15378"/>
        <dbReference type="ChEBI" id="CHEBI:57540"/>
        <dbReference type="ChEBI" id="CHEBI:57688"/>
        <dbReference type="ChEBI" id="CHEBI:57945"/>
        <dbReference type="ChEBI" id="CHEBI:58758"/>
        <dbReference type="EC" id="1.1.1.284"/>
    </reaction>
</comment>
<dbReference type="InterPro" id="IPR036291">
    <property type="entry name" value="NAD(P)-bd_dom_sf"/>
</dbReference>
<dbReference type="AlphaFoldDB" id="A0AAD5K1A4"/>
<reference evidence="15" key="2">
    <citation type="submission" date="2023-02" db="EMBL/GenBank/DDBJ databases">
        <authorList>
            <consortium name="DOE Joint Genome Institute"/>
            <person name="Mondo S.J."/>
            <person name="Chang Y."/>
            <person name="Wang Y."/>
            <person name="Ahrendt S."/>
            <person name="Andreopoulos W."/>
            <person name="Barry K."/>
            <person name="Beard J."/>
            <person name="Benny G.L."/>
            <person name="Blankenship S."/>
            <person name="Bonito G."/>
            <person name="Cuomo C."/>
            <person name="Desiro A."/>
            <person name="Gervers K.A."/>
            <person name="Hundley H."/>
            <person name="Kuo A."/>
            <person name="LaButti K."/>
            <person name="Lang B.F."/>
            <person name="Lipzen A."/>
            <person name="O'Donnell K."/>
            <person name="Pangilinan J."/>
            <person name="Reynolds N."/>
            <person name="Sandor L."/>
            <person name="Smith M.W."/>
            <person name="Tsang A."/>
            <person name="Grigoriev I.V."/>
            <person name="Stajich J.E."/>
            <person name="Spatafora J.W."/>
        </authorList>
    </citation>
    <scope>NUCLEOTIDE SEQUENCE</scope>
    <source>
        <strain evidence="15">RSA 2281</strain>
    </source>
</reference>
<comment type="catalytic activity">
    <reaction evidence="7">
        <text>S-(hydroxymethyl)glutathione + NADP(+) = S-formylglutathione + NADPH + H(+)</text>
        <dbReference type="Rhea" id="RHEA:19981"/>
        <dbReference type="ChEBI" id="CHEBI:15378"/>
        <dbReference type="ChEBI" id="CHEBI:57688"/>
        <dbReference type="ChEBI" id="CHEBI:57783"/>
        <dbReference type="ChEBI" id="CHEBI:58349"/>
        <dbReference type="ChEBI" id="CHEBI:58758"/>
        <dbReference type="EC" id="1.1.1.284"/>
    </reaction>
</comment>
<feature type="domain" description="Alcohol dehydrogenase-like C-terminal" evidence="13">
    <location>
        <begin position="205"/>
        <end position="327"/>
    </location>
</feature>
<dbReference type="NCBIfam" id="TIGR02818">
    <property type="entry name" value="adh_III_F_hyde"/>
    <property type="match status" value="1"/>
</dbReference>
<feature type="domain" description="Alcohol dehydrogenase-like N-terminal" evidence="14">
    <location>
        <begin position="34"/>
        <end position="162"/>
    </location>
</feature>
<keyword evidence="5 12" id="KW-0560">Oxidoreductase</keyword>
<keyword evidence="4 12" id="KW-0862">Zinc</keyword>
<comment type="caution">
    <text evidence="15">The sequence shown here is derived from an EMBL/GenBank/DDBJ whole genome shotgun (WGS) entry which is preliminary data.</text>
</comment>
<comment type="catalytic activity">
    <reaction evidence="11">
        <text>a primary alcohol + NAD(+) = an aldehyde + NADH + H(+)</text>
        <dbReference type="Rhea" id="RHEA:10736"/>
        <dbReference type="ChEBI" id="CHEBI:15378"/>
        <dbReference type="ChEBI" id="CHEBI:15734"/>
        <dbReference type="ChEBI" id="CHEBI:17478"/>
        <dbReference type="ChEBI" id="CHEBI:57540"/>
        <dbReference type="ChEBI" id="CHEBI:57945"/>
        <dbReference type="EC" id="1.1.1.1"/>
    </reaction>
</comment>
<accession>A0AAD5K1A4</accession>
<dbReference type="GO" id="GO:0008270">
    <property type="term" value="F:zinc ion binding"/>
    <property type="evidence" value="ECO:0007669"/>
    <property type="project" value="InterPro"/>
</dbReference>
<dbReference type="GO" id="GO:0005829">
    <property type="term" value="C:cytosol"/>
    <property type="evidence" value="ECO:0007669"/>
    <property type="project" value="TreeGrafter"/>
</dbReference>
<keyword evidence="3 12" id="KW-0479">Metal-binding</keyword>
<dbReference type="CDD" id="cd08300">
    <property type="entry name" value="alcohol_DH_class_III"/>
    <property type="match status" value="1"/>
</dbReference>
<dbReference type="FunFam" id="3.90.180.10:FF:000001">
    <property type="entry name" value="S-(hydroxymethyl)glutathione dehydrogenase"/>
    <property type="match status" value="1"/>
</dbReference>
<dbReference type="PANTHER" id="PTHR43880">
    <property type="entry name" value="ALCOHOL DEHYDROGENASE"/>
    <property type="match status" value="1"/>
</dbReference>
<comment type="cofactor">
    <cofactor evidence="1 12">
        <name>Zn(2+)</name>
        <dbReference type="ChEBI" id="CHEBI:29105"/>
    </cofactor>
</comment>
<dbReference type="FunFam" id="3.40.50.720:FF:000003">
    <property type="entry name" value="S-(hydroxymethyl)glutathione dehydrogenase"/>
    <property type="match status" value="1"/>
</dbReference>
<organism evidence="15 16">
    <name type="scientific">Phascolomyces articulosus</name>
    <dbReference type="NCBI Taxonomy" id="60185"/>
    <lineage>
        <taxon>Eukaryota</taxon>
        <taxon>Fungi</taxon>
        <taxon>Fungi incertae sedis</taxon>
        <taxon>Mucoromycota</taxon>
        <taxon>Mucoromycotina</taxon>
        <taxon>Mucoromycetes</taxon>
        <taxon>Mucorales</taxon>
        <taxon>Lichtheimiaceae</taxon>
        <taxon>Phascolomyces</taxon>
    </lineage>
</organism>
<dbReference type="EC" id="1.1.1.284" evidence="12"/>
<name>A0AAD5K1A4_9FUNG</name>
<keyword evidence="6 12" id="KW-0520">NAD</keyword>
<evidence type="ECO:0000256" key="7">
    <source>
        <dbReference type="ARBA" id="ARBA00047793"/>
    </source>
</evidence>
<sequence length="381" mass="40610">MSTVGQVIKCRAAVAWEAKAPLSIEEIEVAPPKAHEVRIKIMYTGVCHTDSYTLSGADSEGVFPAILGHEGGGIVESVGEGVTEVAPGDHVIPLYTAECRECKFCKSGKTNLCGSVRATQGRGLMPDETVRFTCKGKPIYHYMGCSTFSEYTVVADVSVVKVDPKPSLQKLCLLGCGITTGFGAATKTAKVTPGSSVAIFGMGCIGLSVAQGAVYNGASRIIAIDINNNKEKASREFGCTDFLNPKDYDRPIQEVLVEMTDGGLDYTFDCTGNVQVMRSALEACHKGWGESTVIGVAAAGQEISTRPFQLVTGRVWRGSAFGGVKGRTEMGGLVQSYLDGKLKVDEFITHTFDFEDLNKAFDAMHGGECIRAVVTVGKEEN</sequence>
<dbReference type="GO" id="GO:0051903">
    <property type="term" value="F:S-(hydroxymethyl)glutathione dehydrogenase [NAD(P)+] activity"/>
    <property type="evidence" value="ECO:0007669"/>
    <property type="project" value="UniProtKB-EC"/>
</dbReference>
<evidence type="ECO:0000256" key="4">
    <source>
        <dbReference type="ARBA" id="ARBA00022833"/>
    </source>
</evidence>
<evidence type="ECO:0000313" key="15">
    <source>
        <dbReference type="EMBL" id="KAI9264390.1"/>
    </source>
</evidence>
<dbReference type="Proteomes" id="UP001209540">
    <property type="component" value="Unassembled WGS sequence"/>
</dbReference>
<dbReference type="Gene3D" id="3.40.50.720">
    <property type="entry name" value="NAD(P)-binding Rossmann-like Domain"/>
    <property type="match status" value="1"/>
</dbReference>
<dbReference type="PANTHER" id="PTHR43880:SF12">
    <property type="entry name" value="ALCOHOL DEHYDROGENASE CLASS-3"/>
    <property type="match status" value="1"/>
</dbReference>
<dbReference type="PROSITE" id="PS00059">
    <property type="entry name" value="ADH_ZINC"/>
    <property type="match status" value="1"/>
</dbReference>
<dbReference type="InterPro" id="IPR013154">
    <property type="entry name" value="ADH-like_N"/>
</dbReference>
<dbReference type="Pfam" id="PF08240">
    <property type="entry name" value="ADH_N"/>
    <property type="match status" value="1"/>
</dbReference>
<dbReference type="EMBL" id="JAIXMP010000012">
    <property type="protein sequence ID" value="KAI9264390.1"/>
    <property type="molecule type" value="Genomic_DNA"/>
</dbReference>
<dbReference type="SUPFAM" id="SSF50129">
    <property type="entry name" value="GroES-like"/>
    <property type="match status" value="2"/>
</dbReference>
<evidence type="ECO:0000256" key="1">
    <source>
        <dbReference type="ARBA" id="ARBA00001947"/>
    </source>
</evidence>
<keyword evidence="16" id="KW-1185">Reference proteome</keyword>
<gene>
    <name evidence="15" type="ORF">BDA99DRAFT_559654</name>
</gene>
<dbReference type="InterPro" id="IPR002328">
    <property type="entry name" value="ADH_Zn_CS"/>
</dbReference>
<comment type="catalytic activity">
    <reaction evidence="8">
        <text>S-nitrosoglutathione + NADH + H(+) = S-(hydroxysulfenamide)glutathione + NAD(+)</text>
        <dbReference type="Rhea" id="RHEA:78371"/>
        <dbReference type="ChEBI" id="CHEBI:15378"/>
        <dbReference type="ChEBI" id="CHEBI:57540"/>
        <dbReference type="ChEBI" id="CHEBI:57945"/>
        <dbReference type="ChEBI" id="CHEBI:145544"/>
        <dbReference type="ChEBI" id="CHEBI:229723"/>
    </reaction>
</comment>
<protein>
    <recommendedName>
        <fullName evidence="12">S-(hydroxymethyl)glutathione dehydrogenase</fullName>
        <ecNumber evidence="12">1.1.1.284</ecNumber>
    </recommendedName>
</protein>
<dbReference type="Gene3D" id="3.90.180.10">
    <property type="entry name" value="Medium-chain alcohol dehydrogenases, catalytic domain"/>
    <property type="match status" value="1"/>
</dbReference>
<dbReference type="InterPro" id="IPR014183">
    <property type="entry name" value="ADH_3"/>
</dbReference>
<evidence type="ECO:0000259" key="14">
    <source>
        <dbReference type="Pfam" id="PF08240"/>
    </source>
</evidence>
<evidence type="ECO:0000256" key="12">
    <source>
        <dbReference type="RuleBase" id="RU362016"/>
    </source>
</evidence>
<evidence type="ECO:0000259" key="13">
    <source>
        <dbReference type="Pfam" id="PF00107"/>
    </source>
</evidence>
<evidence type="ECO:0000256" key="6">
    <source>
        <dbReference type="ARBA" id="ARBA00023027"/>
    </source>
</evidence>
<reference evidence="15" key="1">
    <citation type="journal article" date="2022" name="IScience">
        <title>Evolution of zygomycete secretomes and the origins of terrestrial fungal ecologies.</title>
        <authorList>
            <person name="Chang Y."/>
            <person name="Wang Y."/>
            <person name="Mondo S."/>
            <person name="Ahrendt S."/>
            <person name="Andreopoulos W."/>
            <person name="Barry K."/>
            <person name="Beard J."/>
            <person name="Benny G.L."/>
            <person name="Blankenship S."/>
            <person name="Bonito G."/>
            <person name="Cuomo C."/>
            <person name="Desiro A."/>
            <person name="Gervers K.A."/>
            <person name="Hundley H."/>
            <person name="Kuo A."/>
            <person name="LaButti K."/>
            <person name="Lang B.F."/>
            <person name="Lipzen A."/>
            <person name="O'Donnell K."/>
            <person name="Pangilinan J."/>
            <person name="Reynolds N."/>
            <person name="Sandor L."/>
            <person name="Smith M.E."/>
            <person name="Tsang A."/>
            <person name="Grigoriev I.V."/>
            <person name="Stajich J.E."/>
            <person name="Spatafora J.W."/>
        </authorList>
    </citation>
    <scope>NUCLEOTIDE SEQUENCE</scope>
    <source>
        <strain evidence="15">RSA 2281</strain>
    </source>
</reference>
<evidence type="ECO:0000256" key="3">
    <source>
        <dbReference type="ARBA" id="ARBA00022723"/>
    </source>
</evidence>
<dbReference type="SUPFAM" id="SSF51735">
    <property type="entry name" value="NAD(P)-binding Rossmann-fold domains"/>
    <property type="match status" value="1"/>
</dbReference>
<evidence type="ECO:0000256" key="2">
    <source>
        <dbReference type="ARBA" id="ARBA00010902"/>
    </source>
</evidence>
<evidence type="ECO:0000256" key="9">
    <source>
        <dbReference type="ARBA" id="ARBA00048110"/>
    </source>
</evidence>
<evidence type="ECO:0000256" key="10">
    <source>
        <dbReference type="ARBA" id="ARBA00049164"/>
    </source>
</evidence>
<evidence type="ECO:0000256" key="5">
    <source>
        <dbReference type="ARBA" id="ARBA00023002"/>
    </source>
</evidence>
<dbReference type="Pfam" id="PF00107">
    <property type="entry name" value="ADH_zinc_N"/>
    <property type="match status" value="1"/>
</dbReference>